<evidence type="ECO:0000313" key="4">
    <source>
        <dbReference type="Proteomes" id="UP001236404"/>
    </source>
</evidence>
<accession>A0ABT7TTY0</accession>
<proteinExistence type="predicted"/>
<keyword evidence="3" id="KW-0067">ATP-binding</keyword>
<dbReference type="InterPro" id="IPR041685">
    <property type="entry name" value="AAA_GajA/Old/RecF-like"/>
</dbReference>
<feature type="domain" description="Endonuclease GajA/Old nuclease/RecF-like AAA" evidence="2">
    <location>
        <begin position="1"/>
        <end position="367"/>
    </location>
</feature>
<sequence length="616" mass="67722">MHLARVKLKNFRCYQQEIAIDVGDFTALMGRNDAGKSSVLDALAIFFGRSKADRDDASKGGDPEAMTITCEFDSLPDSLVLDATNETTLAKEHLLNADQRLEIVHVYNGTLKSPSKKVFLRANHPTNENASDLLSLKIADLRKRAVAVGASLEGVNQTVSAELREAIRVAVGELNLEERALPVSEEGTKIIWSKIESALPSFFLFGADRPSTDQDAEAQDPMKAAVEVAVASQRDALDAIASTVTEELHKLIDATVERITSMSPSIANGLNARINDELKWESVFKVTLHGVNGVPLNKRGSGVRRTVLLGFLQATAELKSAGSNIIYAIEEPETGQHPDMQRALLNAIRDISERQGFQVLLTTHTPTLGRLVSQESLRFIEVSAEGERTIAESGVATMRKVTEALGILPDHGVGAFVGVEGKHDINFLRIISRILSQTEADIPNLELWEEEGRVIFVPAGGTNGALWVSRLQGLGVHEFHIFDRDYAPPANPHYKDVADQHNEMPKVEAVHTSRKELENYLHLDAVREARPALNIDPVGQWESVPKACAKSIFLETADETIWDALDRGSQKSKANSAKSWLNTDAVERMTPARLSAVDAEDDIRTWLRRIASYVER</sequence>
<name>A0ABT7TTY0_9MICO</name>
<keyword evidence="4" id="KW-1185">Reference proteome</keyword>
<dbReference type="SUPFAM" id="SSF52540">
    <property type="entry name" value="P-loop containing nucleoside triphosphate hydrolases"/>
    <property type="match status" value="1"/>
</dbReference>
<keyword evidence="1" id="KW-0227">DNA damage</keyword>
<dbReference type="RefSeq" id="WP_289475189.1">
    <property type="nucleotide sequence ID" value="NZ_JAUCMN010000012.1"/>
</dbReference>
<dbReference type="InterPro" id="IPR027417">
    <property type="entry name" value="P-loop_NTPase"/>
</dbReference>
<dbReference type="EMBL" id="JAUCMN010000012">
    <property type="protein sequence ID" value="MDM7892980.1"/>
    <property type="molecule type" value="Genomic_DNA"/>
</dbReference>
<comment type="caution">
    <text evidence="3">The sequence shown here is derived from an EMBL/GenBank/DDBJ whole genome shotgun (WGS) entry which is preliminary data.</text>
</comment>
<organism evidence="3 4">
    <name type="scientific">Curtobacterium caseinilyticum</name>
    <dbReference type="NCBI Taxonomy" id="3055137"/>
    <lineage>
        <taxon>Bacteria</taxon>
        <taxon>Bacillati</taxon>
        <taxon>Actinomycetota</taxon>
        <taxon>Actinomycetes</taxon>
        <taxon>Micrococcales</taxon>
        <taxon>Microbacteriaceae</taxon>
        <taxon>Curtobacterium</taxon>
    </lineage>
</organism>
<reference evidence="3 4" key="1">
    <citation type="submission" date="2023-06" db="EMBL/GenBank/DDBJ databases">
        <authorList>
            <person name="Feng G."/>
            <person name="Li J."/>
            <person name="Zhu H."/>
        </authorList>
    </citation>
    <scope>NUCLEOTIDE SEQUENCE [LARGE SCALE GENOMIC DNA]</scope>
    <source>
        <strain evidence="3 4">RHCKG28</strain>
    </source>
</reference>
<evidence type="ECO:0000259" key="2">
    <source>
        <dbReference type="Pfam" id="PF13175"/>
    </source>
</evidence>
<protein>
    <submittedName>
        <fullName evidence="3">ATP-binding protein</fullName>
    </submittedName>
</protein>
<dbReference type="PANTHER" id="PTHR32182:SF22">
    <property type="entry name" value="ATP-DEPENDENT ENDONUCLEASE, OLD FAMILY-RELATED"/>
    <property type="match status" value="1"/>
</dbReference>
<evidence type="ECO:0000256" key="1">
    <source>
        <dbReference type="ARBA" id="ARBA00023236"/>
    </source>
</evidence>
<dbReference type="Gene3D" id="3.40.50.300">
    <property type="entry name" value="P-loop containing nucleotide triphosphate hydrolases"/>
    <property type="match status" value="2"/>
</dbReference>
<keyword evidence="1" id="KW-0742">SOS response</keyword>
<gene>
    <name evidence="3" type="ORF">QUG93_14900</name>
</gene>
<keyword evidence="3" id="KW-0547">Nucleotide-binding</keyword>
<evidence type="ECO:0000313" key="3">
    <source>
        <dbReference type="EMBL" id="MDM7892980.1"/>
    </source>
</evidence>
<dbReference type="Proteomes" id="UP001236404">
    <property type="component" value="Unassembled WGS sequence"/>
</dbReference>
<dbReference type="Pfam" id="PF13175">
    <property type="entry name" value="AAA_15"/>
    <property type="match status" value="1"/>
</dbReference>
<dbReference type="PANTHER" id="PTHR32182">
    <property type="entry name" value="DNA REPLICATION AND REPAIR PROTEIN RECF"/>
    <property type="match status" value="1"/>
</dbReference>
<dbReference type="GO" id="GO:0005524">
    <property type="term" value="F:ATP binding"/>
    <property type="evidence" value="ECO:0007669"/>
    <property type="project" value="UniProtKB-KW"/>
</dbReference>